<reference evidence="1" key="1">
    <citation type="journal article" date="2020" name="G3 (Bethesda)">
        <title>High-Quality Assemblies for Three Invasive Social Wasps from the &lt;i&gt;Vespula&lt;/i&gt; Genus.</title>
        <authorList>
            <person name="Harrop T.W.R."/>
            <person name="Guhlin J."/>
            <person name="McLaughlin G.M."/>
            <person name="Permina E."/>
            <person name="Stockwell P."/>
            <person name="Gilligan J."/>
            <person name="Le Lec M.F."/>
            <person name="Gruber M.A.M."/>
            <person name="Quinn O."/>
            <person name="Lovegrove M."/>
            <person name="Duncan E.J."/>
            <person name="Remnant E.J."/>
            <person name="Van Eeckhoven J."/>
            <person name="Graham B."/>
            <person name="Knapp R.A."/>
            <person name="Langford K.W."/>
            <person name="Kronenberg Z."/>
            <person name="Press M.O."/>
            <person name="Eacker S.M."/>
            <person name="Wilson-Rankin E.E."/>
            <person name="Purcell J."/>
            <person name="Lester P.J."/>
            <person name="Dearden P.K."/>
        </authorList>
    </citation>
    <scope>NUCLEOTIDE SEQUENCE</scope>
    <source>
        <strain evidence="1">Volc-1</strain>
    </source>
</reference>
<dbReference type="EMBL" id="JACSDY010000015">
    <property type="protein sequence ID" value="KAF7406835.1"/>
    <property type="molecule type" value="Genomic_DNA"/>
</dbReference>
<proteinExistence type="predicted"/>
<dbReference type="AlphaFoldDB" id="A0A834NFA2"/>
<evidence type="ECO:0000313" key="1">
    <source>
        <dbReference type="EMBL" id="KAF7406835.1"/>
    </source>
</evidence>
<gene>
    <name evidence="1" type="ORF">H0235_014491</name>
</gene>
<keyword evidence="2" id="KW-1185">Reference proteome</keyword>
<comment type="caution">
    <text evidence="1">The sequence shown here is derived from an EMBL/GenBank/DDBJ whole genome shotgun (WGS) entry which is preliminary data.</text>
</comment>
<evidence type="ECO:0000313" key="2">
    <source>
        <dbReference type="Proteomes" id="UP000600918"/>
    </source>
</evidence>
<organism evidence="1 2">
    <name type="scientific">Vespula pensylvanica</name>
    <name type="common">Western yellow jacket</name>
    <name type="synonym">Wasp</name>
    <dbReference type="NCBI Taxonomy" id="30213"/>
    <lineage>
        <taxon>Eukaryota</taxon>
        <taxon>Metazoa</taxon>
        <taxon>Ecdysozoa</taxon>
        <taxon>Arthropoda</taxon>
        <taxon>Hexapoda</taxon>
        <taxon>Insecta</taxon>
        <taxon>Pterygota</taxon>
        <taxon>Neoptera</taxon>
        <taxon>Endopterygota</taxon>
        <taxon>Hymenoptera</taxon>
        <taxon>Apocrita</taxon>
        <taxon>Aculeata</taxon>
        <taxon>Vespoidea</taxon>
        <taxon>Vespidae</taxon>
        <taxon>Vespinae</taxon>
        <taxon>Vespula</taxon>
    </lineage>
</organism>
<protein>
    <submittedName>
        <fullName evidence="1">Uncharacterized protein</fullName>
    </submittedName>
</protein>
<dbReference type="Proteomes" id="UP000600918">
    <property type="component" value="Unassembled WGS sequence"/>
</dbReference>
<sequence length="95" mass="10522">MLSRVNMPLGYQRCGQGFHRRPAAVRRKVHGTEDENVFDQTALELLSGIGSLGVRKKMRVSPELCQLESIESRYAGTTRLLPGALVLENTALLNV</sequence>
<name>A0A834NFA2_VESPE</name>
<accession>A0A834NFA2</accession>